<gene>
    <name evidence="2" type="ORF">HD556DRAFT_1449940</name>
</gene>
<dbReference type="OrthoDB" id="2633259at2759"/>
<dbReference type="RefSeq" id="XP_041153667.1">
    <property type="nucleotide sequence ID" value="XM_041307677.1"/>
</dbReference>
<feature type="region of interest" description="Disordered" evidence="1">
    <location>
        <begin position="318"/>
        <end position="385"/>
    </location>
</feature>
<reference evidence="2" key="1">
    <citation type="journal article" date="2020" name="New Phytol.">
        <title>Comparative genomics reveals dynamic genome evolution in host specialist ectomycorrhizal fungi.</title>
        <authorList>
            <person name="Lofgren L.A."/>
            <person name="Nguyen N.H."/>
            <person name="Vilgalys R."/>
            <person name="Ruytinx J."/>
            <person name="Liao H.L."/>
            <person name="Branco S."/>
            <person name="Kuo A."/>
            <person name="LaButti K."/>
            <person name="Lipzen A."/>
            <person name="Andreopoulos W."/>
            <person name="Pangilinan J."/>
            <person name="Riley R."/>
            <person name="Hundley H."/>
            <person name="Na H."/>
            <person name="Barry K."/>
            <person name="Grigoriev I.V."/>
            <person name="Stajich J.E."/>
            <person name="Kennedy P.G."/>
        </authorList>
    </citation>
    <scope>NUCLEOTIDE SEQUENCE</scope>
    <source>
        <strain evidence="2">S12</strain>
    </source>
</reference>
<feature type="region of interest" description="Disordered" evidence="1">
    <location>
        <begin position="592"/>
        <end position="619"/>
    </location>
</feature>
<name>A0A9P7ABR9_9AGAM</name>
<sequence length="790" mass="86253">MLPFYVRHKVSETPTTDKLVLIPTFVKFLRVIPLSLPHSITLTYQHLSHTPMIPSEEANAALNDTLTDVQSLIKRCMKLKEGDSVTALALSDEIARRLAKDLKLYGGSATSFSPQLLSCTAVVRQYTKGGMFTSSPDWTTVGDNDPRIKDHPRFQKTIHYRAPTGSEKTEHELASLAQTDVPQAVVSFPSLDGPEGSPRADIQTPVKLLPSTEKPQHANSLETVGAAAPHSPPLTLTKASEPITALPMSTAPARTPEKTVLTPPPTLTKTMEQLIPVPTSMAPARTPETTVLTPSPTFTKALEPLTPLPISIAPAKSPEQSVVTWDSKTREQTHRQHRNDKKRQVEDDVADETDIIHRPAPRPLSRQPKRKKKFMSDEEEEARPHGTIYVARKQHASSSTASAVATGSNAMSSDVVSDKGFWDVDTRPAGWGRDSTIATAAEYSVRHHPRKCDKCVKLVVPCIVLPDKKYGFTRLACANCDEMKITCAIDGVGVRERLQAKAKSTDTAVHLPAKHTKTRAHKLRAAKSQAKHVPSKKAQPTTRFSRAEKKVVHHLLDDIITERPMDLVKTHPDPPAKPNVPQLEPALAPATANSSTCIRETQVSSSAPGNPPEPEPSARDILHSIHDLGKRFDLLATNERVDAIDERLDSVEERLDVRLTVLEQWLSTSAEQWKATSSTVGNLSMSVRKHINDVAVHRHREHVGGHIASQQDNASHLPWTFRNAGSGNEDIALSQIGRPAHGLTECGNIRRAHYSGRSTSAAQIPGASLSLLSSSLSSRFSSAPPGMSGE</sequence>
<evidence type="ECO:0000256" key="1">
    <source>
        <dbReference type="SAM" id="MobiDB-lite"/>
    </source>
</evidence>
<protein>
    <submittedName>
        <fullName evidence="2">Uncharacterized protein</fullName>
    </submittedName>
</protein>
<comment type="caution">
    <text evidence="2">The sequence shown here is derived from an EMBL/GenBank/DDBJ whole genome shotgun (WGS) entry which is preliminary data.</text>
</comment>
<keyword evidence="3" id="KW-1185">Reference proteome</keyword>
<dbReference type="AlphaFoldDB" id="A0A9P7ABR9"/>
<feature type="compositionally biased region" description="Polar residues" evidence="1">
    <location>
        <begin position="592"/>
        <end position="608"/>
    </location>
</feature>
<evidence type="ECO:0000313" key="2">
    <source>
        <dbReference type="EMBL" id="KAG1786205.1"/>
    </source>
</evidence>
<accession>A0A9P7ABR9</accession>
<feature type="region of interest" description="Disordered" evidence="1">
    <location>
        <begin position="513"/>
        <end position="544"/>
    </location>
</feature>
<proteinExistence type="predicted"/>
<dbReference type="GeneID" id="64601441"/>
<evidence type="ECO:0000313" key="3">
    <source>
        <dbReference type="Proteomes" id="UP000719766"/>
    </source>
</evidence>
<feature type="compositionally biased region" description="Basic residues" evidence="1">
    <location>
        <begin position="513"/>
        <end position="535"/>
    </location>
</feature>
<dbReference type="EMBL" id="JABBWE010000096">
    <property type="protein sequence ID" value="KAG1786205.1"/>
    <property type="molecule type" value="Genomic_DNA"/>
</dbReference>
<organism evidence="2 3">
    <name type="scientific">Suillus plorans</name>
    <dbReference type="NCBI Taxonomy" id="116603"/>
    <lineage>
        <taxon>Eukaryota</taxon>
        <taxon>Fungi</taxon>
        <taxon>Dikarya</taxon>
        <taxon>Basidiomycota</taxon>
        <taxon>Agaricomycotina</taxon>
        <taxon>Agaricomycetes</taxon>
        <taxon>Agaricomycetidae</taxon>
        <taxon>Boletales</taxon>
        <taxon>Suillineae</taxon>
        <taxon>Suillaceae</taxon>
        <taxon>Suillus</taxon>
    </lineage>
</organism>
<dbReference type="Proteomes" id="UP000719766">
    <property type="component" value="Unassembled WGS sequence"/>
</dbReference>